<dbReference type="RefSeq" id="WP_134535117.1">
    <property type="nucleotide sequence ID" value="NZ_SOFG01000016.1"/>
</dbReference>
<evidence type="ECO:0000313" key="1">
    <source>
        <dbReference type="EMBL" id="TFB85823.1"/>
    </source>
</evidence>
<proteinExistence type="predicted"/>
<sequence>MPRIEPLAVQLEQDSLLGQLIAEIARFGGADKTKASQLARILLPHINSHTAQVTKDLQNEWNAAITAERAEAAQAVREAIDPPLDLNAYENQLQSQASDIDAFNLFIKKWCPHSSHLLDSDDNDGQYMRDRINQLTQEKSKDA</sequence>
<evidence type="ECO:0000313" key="2">
    <source>
        <dbReference type="Proteomes" id="UP000297608"/>
    </source>
</evidence>
<protein>
    <submittedName>
        <fullName evidence="1">Uncharacterized protein</fullName>
    </submittedName>
</protein>
<keyword evidence="2" id="KW-1185">Reference proteome</keyword>
<dbReference type="EMBL" id="SOFG01000016">
    <property type="protein sequence ID" value="TFB85823.1"/>
    <property type="molecule type" value="Genomic_DNA"/>
</dbReference>
<comment type="caution">
    <text evidence="1">The sequence shown here is derived from an EMBL/GenBank/DDBJ whole genome shotgun (WGS) entry which is preliminary data.</text>
</comment>
<dbReference type="Proteomes" id="UP000297608">
    <property type="component" value="Unassembled WGS sequence"/>
</dbReference>
<accession>A0ABY2IAG0</accession>
<gene>
    <name evidence="1" type="ORF">E3O44_12540</name>
</gene>
<name>A0ABY2IAG0_9MICO</name>
<organism evidence="1 2">
    <name type="scientific">Cryobacterium algoricola</name>
    <dbReference type="NCBI Taxonomy" id="1259183"/>
    <lineage>
        <taxon>Bacteria</taxon>
        <taxon>Bacillati</taxon>
        <taxon>Actinomycetota</taxon>
        <taxon>Actinomycetes</taxon>
        <taxon>Micrococcales</taxon>
        <taxon>Microbacteriaceae</taxon>
        <taxon>Cryobacterium</taxon>
    </lineage>
</organism>
<reference evidence="1 2" key="1">
    <citation type="submission" date="2019-03" db="EMBL/GenBank/DDBJ databases">
        <title>Genomics of glacier-inhabiting Cryobacterium strains.</title>
        <authorList>
            <person name="Liu Q."/>
            <person name="Xin Y.-H."/>
        </authorList>
    </citation>
    <scope>NUCLEOTIDE SEQUENCE [LARGE SCALE GENOMIC DNA]</scope>
    <source>
        <strain evidence="1 2">MDB2-B</strain>
    </source>
</reference>